<gene>
    <name evidence="1" type="ORF">TSOC_010586</name>
</gene>
<proteinExistence type="predicted"/>
<dbReference type="AlphaFoldDB" id="A0A2J7ZSX9"/>
<feature type="non-terminal residue" evidence="1">
    <location>
        <position position="144"/>
    </location>
</feature>
<sequence>MAAYSLDTSVVQRQRALRQADKALKDEVRREARAANASAAALYGCQGERGTRWFHSLVGGARGEQQPISHLRAPGEAEPVSLARPDFASTISRVATAHFSADAPTGLFRPGPVDAAAQLTLLAQLQRTLTQELRQAAEGPSGRK</sequence>
<evidence type="ECO:0000313" key="1">
    <source>
        <dbReference type="EMBL" id="PNH03376.1"/>
    </source>
</evidence>
<dbReference type="EMBL" id="PGGS01000511">
    <property type="protein sequence ID" value="PNH03376.1"/>
    <property type="molecule type" value="Genomic_DNA"/>
</dbReference>
<accession>A0A2J7ZSX9</accession>
<protein>
    <submittedName>
        <fullName evidence="1">Uncharacterized protein</fullName>
    </submittedName>
</protein>
<comment type="caution">
    <text evidence="1">The sequence shown here is derived from an EMBL/GenBank/DDBJ whole genome shotgun (WGS) entry which is preliminary data.</text>
</comment>
<organism evidence="1 2">
    <name type="scientific">Tetrabaena socialis</name>
    <dbReference type="NCBI Taxonomy" id="47790"/>
    <lineage>
        <taxon>Eukaryota</taxon>
        <taxon>Viridiplantae</taxon>
        <taxon>Chlorophyta</taxon>
        <taxon>core chlorophytes</taxon>
        <taxon>Chlorophyceae</taxon>
        <taxon>CS clade</taxon>
        <taxon>Chlamydomonadales</taxon>
        <taxon>Tetrabaenaceae</taxon>
        <taxon>Tetrabaena</taxon>
    </lineage>
</organism>
<name>A0A2J7ZSX9_9CHLO</name>
<dbReference type="Proteomes" id="UP000236333">
    <property type="component" value="Unassembled WGS sequence"/>
</dbReference>
<evidence type="ECO:0000313" key="2">
    <source>
        <dbReference type="Proteomes" id="UP000236333"/>
    </source>
</evidence>
<dbReference type="OrthoDB" id="559022at2759"/>
<reference evidence="1 2" key="1">
    <citation type="journal article" date="2017" name="Mol. Biol. Evol.">
        <title>The 4-celled Tetrabaena socialis nuclear genome reveals the essential components for genetic control of cell number at the origin of multicellularity in the volvocine lineage.</title>
        <authorList>
            <person name="Featherston J."/>
            <person name="Arakaki Y."/>
            <person name="Hanschen E.R."/>
            <person name="Ferris P.J."/>
            <person name="Michod R.E."/>
            <person name="Olson B.J.S.C."/>
            <person name="Nozaki H."/>
            <person name="Durand P.M."/>
        </authorList>
    </citation>
    <scope>NUCLEOTIDE SEQUENCE [LARGE SCALE GENOMIC DNA]</scope>
    <source>
        <strain evidence="1 2">NIES-571</strain>
    </source>
</reference>
<keyword evidence="2" id="KW-1185">Reference proteome</keyword>